<gene>
    <name evidence="2" type="ORF">BJ554DRAFT_3447</name>
</gene>
<feature type="compositionally biased region" description="Polar residues" evidence="1">
    <location>
        <begin position="42"/>
        <end position="51"/>
    </location>
</feature>
<name>A0A8H8DFN0_9FUNG</name>
<feature type="region of interest" description="Disordered" evidence="1">
    <location>
        <begin position="325"/>
        <end position="355"/>
    </location>
</feature>
<protein>
    <submittedName>
        <fullName evidence="2">Uncharacterized protein</fullName>
    </submittedName>
</protein>
<feature type="compositionally biased region" description="Low complexity" evidence="1">
    <location>
        <begin position="333"/>
        <end position="349"/>
    </location>
</feature>
<feature type="compositionally biased region" description="Polar residues" evidence="1">
    <location>
        <begin position="559"/>
        <end position="568"/>
    </location>
</feature>
<feature type="compositionally biased region" description="Basic and acidic residues" evidence="1">
    <location>
        <begin position="517"/>
        <end position="527"/>
    </location>
</feature>
<evidence type="ECO:0000313" key="3">
    <source>
        <dbReference type="Proteomes" id="UP000673691"/>
    </source>
</evidence>
<feature type="compositionally biased region" description="Basic residues" evidence="1">
    <location>
        <begin position="543"/>
        <end position="556"/>
    </location>
</feature>
<sequence length="618" mass="65408">MAPPRNLAGLGRVFADMLFDLLDDGDPGSGTPPPQAAEHGTTLDNTSNSDTAGATRVYAGKKIIRALAAAGALHPHGTRCFLDVVERLAWGTGVYGRRWKRLLGDVPAECTPPAKAMKAPWEWLHLGVTMLSSVAVRGRTAAIRNAALKGVPRTAVQGNRALDVFNSDGWIRVDDHSVASNGQLPVSRGSWGGAVSLPDQVPGLAHYVSYRDSSYWKSELFGPTGRDGSAAEANQSDNTGDAGAAECAGASICRAAAADIAQHGSGNAWRIRSSSASCLLELSRVATGDAMKPTLVELVSRRTAEEADRRVGEVLRNGCAELGLAQSARPRRSSSPSAASGAAGGPPASERLAGGRYGSSVQDLLSSMSTAERLSHRERSAREYAAFVERTGLAGADDRAVGTAARYEDSRGMRAADAVSAIREARRRRRSLAGSAVGTYWTPDGAAVPGQRARAFPAPAGRPSRLSTGPYHHNYRFDQPADAYPAPAPRGGFFSANAPSAQLPHHSSLLGTATAVKEPRPKEEERQGPSWDGVPKAAAKDRLTKKRACPVVHRRAGTPNLSMPQKGTANRRKLYSGAPHVQRKAAPEDVQHGQSARSKPRSRDERKGAVGRPDPKLR</sequence>
<proteinExistence type="predicted"/>
<dbReference type="EMBL" id="JAEFCI010011261">
    <property type="protein sequence ID" value="KAG5456725.1"/>
    <property type="molecule type" value="Genomic_DNA"/>
</dbReference>
<evidence type="ECO:0000313" key="2">
    <source>
        <dbReference type="EMBL" id="KAG5456725.1"/>
    </source>
</evidence>
<accession>A0A8H8DFN0</accession>
<comment type="caution">
    <text evidence="2">The sequence shown here is derived from an EMBL/GenBank/DDBJ whole genome shotgun (WGS) entry which is preliminary data.</text>
</comment>
<feature type="compositionally biased region" description="Basic and acidic residues" evidence="1">
    <location>
        <begin position="601"/>
        <end position="618"/>
    </location>
</feature>
<feature type="region of interest" description="Disordered" evidence="1">
    <location>
        <begin position="24"/>
        <end position="51"/>
    </location>
</feature>
<dbReference type="AlphaFoldDB" id="A0A8H8DFN0"/>
<feature type="non-terminal residue" evidence="2">
    <location>
        <position position="618"/>
    </location>
</feature>
<reference evidence="2 3" key="1">
    <citation type="journal article" name="Sci. Rep.">
        <title>Genome-scale phylogenetic analyses confirm Olpidium as the closest living zoosporic fungus to the non-flagellated, terrestrial fungi.</title>
        <authorList>
            <person name="Chang Y."/>
            <person name="Rochon D."/>
            <person name="Sekimoto S."/>
            <person name="Wang Y."/>
            <person name="Chovatia M."/>
            <person name="Sandor L."/>
            <person name="Salamov A."/>
            <person name="Grigoriev I.V."/>
            <person name="Stajich J.E."/>
            <person name="Spatafora J.W."/>
        </authorList>
    </citation>
    <scope>NUCLEOTIDE SEQUENCE [LARGE SCALE GENOMIC DNA]</scope>
    <source>
        <strain evidence="2">S191</strain>
    </source>
</reference>
<evidence type="ECO:0000256" key="1">
    <source>
        <dbReference type="SAM" id="MobiDB-lite"/>
    </source>
</evidence>
<keyword evidence="3" id="KW-1185">Reference proteome</keyword>
<dbReference type="Proteomes" id="UP000673691">
    <property type="component" value="Unassembled WGS sequence"/>
</dbReference>
<feature type="region of interest" description="Disordered" evidence="1">
    <location>
        <begin position="511"/>
        <end position="618"/>
    </location>
</feature>
<organism evidence="2 3">
    <name type="scientific">Olpidium bornovanus</name>
    <dbReference type="NCBI Taxonomy" id="278681"/>
    <lineage>
        <taxon>Eukaryota</taxon>
        <taxon>Fungi</taxon>
        <taxon>Fungi incertae sedis</taxon>
        <taxon>Olpidiomycota</taxon>
        <taxon>Olpidiomycotina</taxon>
        <taxon>Olpidiomycetes</taxon>
        <taxon>Olpidiales</taxon>
        <taxon>Olpidiaceae</taxon>
        <taxon>Olpidium</taxon>
    </lineage>
</organism>